<dbReference type="eggNOG" id="COG1807">
    <property type="taxonomic scope" value="Bacteria"/>
</dbReference>
<evidence type="ECO:0000259" key="9">
    <source>
        <dbReference type="Pfam" id="PF13231"/>
    </source>
</evidence>
<feature type="transmembrane region" description="Helical" evidence="8">
    <location>
        <begin position="284"/>
        <end position="301"/>
    </location>
</feature>
<feature type="transmembrane region" description="Helical" evidence="8">
    <location>
        <begin position="39"/>
        <end position="60"/>
    </location>
</feature>
<feature type="transmembrane region" description="Helical" evidence="8">
    <location>
        <begin position="336"/>
        <end position="353"/>
    </location>
</feature>
<dbReference type="InterPro" id="IPR050297">
    <property type="entry name" value="LipidA_mod_glycosyltrf_83"/>
</dbReference>
<feature type="transmembrane region" description="Helical" evidence="8">
    <location>
        <begin position="182"/>
        <end position="213"/>
    </location>
</feature>
<feature type="transmembrane region" description="Helical" evidence="8">
    <location>
        <begin position="103"/>
        <end position="121"/>
    </location>
</feature>
<dbReference type="GO" id="GO:0005886">
    <property type="term" value="C:plasma membrane"/>
    <property type="evidence" value="ECO:0007669"/>
    <property type="project" value="UniProtKB-SubCell"/>
</dbReference>
<organism evidence="10 11">
    <name type="scientific">Nitrobacter winogradskyi (strain ATCC 25391 / DSM 10237 / CIP 104748 / NCIMB 11846 / Nb-255)</name>
    <dbReference type="NCBI Taxonomy" id="323098"/>
    <lineage>
        <taxon>Bacteria</taxon>
        <taxon>Pseudomonadati</taxon>
        <taxon>Pseudomonadota</taxon>
        <taxon>Alphaproteobacteria</taxon>
        <taxon>Hyphomicrobiales</taxon>
        <taxon>Nitrobacteraceae</taxon>
        <taxon>Nitrobacter</taxon>
    </lineage>
</organism>
<dbReference type="CAZy" id="GT83">
    <property type="family name" value="Glycosyltransferase Family 83"/>
</dbReference>
<dbReference type="OrthoDB" id="9811222at2"/>
<dbReference type="GO" id="GO:0016763">
    <property type="term" value="F:pentosyltransferase activity"/>
    <property type="evidence" value="ECO:0007669"/>
    <property type="project" value="TreeGrafter"/>
</dbReference>
<accession>Q3SN70</accession>
<dbReference type="InterPro" id="IPR038731">
    <property type="entry name" value="RgtA/B/C-like"/>
</dbReference>
<evidence type="ECO:0000256" key="4">
    <source>
        <dbReference type="ARBA" id="ARBA00022679"/>
    </source>
</evidence>
<dbReference type="RefSeq" id="WP_011316189.1">
    <property type="nucleotide sequence ID" value="NC_007406.1"/>
</dbReference>
<gene>
    <name evidence="10" type="ordered locus">Nwi_3021</name>
</gene>
<keyword evidence="3" id="KW-0328">Glycosyltransferase</keyword>
<feature type="transmembrane region" description="Helical" evidence="8">
    <location>
        <begin position="225"/>
        <end position="243"/>
    </location>
</feature>
<keyword evidence="11" id="KW-1185">Reference proteome</keyword>
<evidence type="ECO:0000256" key="3">
    <source>
        <dbReference type="ARBA" id="ARBA00022676"/>
    </source>
</evidence>
<evidence type="ECO:0000313" key="10">
    <source>
        <dbReference type="EMBL" id="ABA06271.1"/>
    </source>
</evidence>
<proteinExistence type="predicted"/>
<feature type="transmembrane region" description="Helical" evidence="8">
    <location>
        <begin position="369"/>
        <end position="391"/>
    </location>
</feature>
<keyword evidence="2" id="KW-1003">Cell membrane</keyword>
<keyword evidence="7 8" id="KW-0472">Membrane</keyword>
<dbReference type="PANTHER" id="PTHR33908">
    <property type="entry name" value="MANNOSYLTRANSFERASE YKCB-RELATED"/>
    <property type="match status" value="1"/>
</dbReference>
<keyword evidence="5 8" id="KW-0812">Transmembrane</keyword>
<dbReference type="HOGENOM" id="CLU_016165_1_0_5"/>
<comment type="subcellular location">
    <subcellularLocation>
        <location evidence="1">Cell membrane</location>
        <topology evidence="1">Multi-pass membrane protein</topology>
    </subcellularLocation>
</comment>
<evidence type="ECO:0000256" key="8">
    <source>
        <dbReference type="SAM" id="Phobius"/>
    </source>
</evidence>
<feature type="domain" description="Glycosyltransferase RgtA/B/C/D-like" evidence="9">
    <location>
        <begin position="82"/>
        <end position="243"/>
    </location>
</feature>
<evidence type="ECO:0000256" key="7">
    <source>
        <dbReference type="ARBA" id="ARBA00023136"/>
    </source>
</evidence>
<dbReference type="Pfam" id="PF13231">
    <property type="entry name" value="PMT_2"/>
    <property type="match status" value="1"/>
</dbReference>
<dbReference type="AlphaFoldDB" id="Q3SN70"/>
<evidence type="ECO:0000313" key="11">
    <source>
        <dbReference type="Proteomes" id="UP000002531"/>
    </source>
</evidence>
<evidence type="ECO:0000256" key="2">
    <source>
        <dbReference type="ARBA" id="ARBA00022475"/>
    </source>
</evidence>
<feature type="transmembrane region" description="Helical" evidence="8">
    <location>
        <begin position="307"/>
        <end position="324"/>
    </location>
</feature>
<dbReference type="PANTHER" id="PTHR33908:SF11">
    <property type="entry name" value="MEMBRANE PROTEIN"/>
    <property type="match status" value="1"/>
</dbReference>
<evidence type="ECO:0000256" key="6">
    <source>
        <dbReference type="ARBA" id="ARBA00022989"/>
    </source>
</evidence>
<keyword evidence="4" id="KW-0808">Transferase</keyword>
<sequence length="582" mass="65295">MLEATGARMRDGRNLGIQMIIADPDHPPLHHERPARSSLLWFAALIAAMTAMRCVFAGVLELRTDEAYYWTWSKESALSFLDHPPMIAWFIRFGTAIFGDTNFGVRFAGLLAMPVSQLLLADIVRRVTHDIRAAMLAVLMMEAALYYGLLMAKVAPDIALIPFVLAMVWSLVRLAESGDARWWLAAGVFGGLSLLSKLTAVMLVPAIAAFILVPDWRLRWLRSPYPWAAVLIAVAVFSPVLIWNGMHDWASFRFQFVRATAAHDFNLRTLGDYIGLQFGQVGPILLPVVLFAVGLTAWRGYRHRDPVAVLLSTAVLVPFGYFLWKSLTLRVGDTWPMFMWPLGFAAAAIDIAIRPREKWPAWMVKWSTFWASAAIASGLCLIVVIFLYYIVSPWNFIGKNDPIGGEAGFAQVASRAESEMRNSGATWIATVDYRVYAMLRWHLRDRVPVIQINERGRFLGFRDPGFDRIAGHAGLYVARKPDDSSILASTTAVLTPLGQVQRIWRGRVMDSYVLEKLTGWTPELSPPPESPFYTWRKLAENGAAFRPARAFSGKVDDLFVARNATRKPFLEHGPIQLDRIML</sequence>
<dbReference type="KEGG" id="nwi:Nwi_3021"/>
<dbReference type="Proteomes" id="UP000002531">
    <property type="component" value="Chromosome"/>
</dbReference>
<evidence type="ECO:0000256" key="1">
    <source>
        <dbReference type="ARBA" id="ARBA00004651"/>
    </source>
</evidence>
<dbReference type="GO" id="GO:0009103">
    <property type="term" value="P:lipopolysaccharide biosynthetic process"/>
    <property type="evidence" value="ECO:0007669"/>
    <property type="project" value="UniProtKB-ARBA"/>
</dbReference>
<reference evidence="10 11" key="1">
    <citation type="journal article" date="2006" name="Appl. Environ. Microbiol.">
        <title>Genome sequence of the chemolithoautotrophic nitrite-oxidizing bacterium Nitrobacter winogradskyi Nb-255.</title>
        <authorList>
            <person name="Starkenburg S.R."/>
            <person name="Chain P.S."/>
            <person name="Sayavedra-Soto L.A."/>
            <person name="Hauser L."/>
            <person name="Land M.L."/>
            <person name="Larimer F.W."/>
            <person name="Malfatti S.A."/>
            <person name="Klotz M.G."/>
            <person name="Bottomley P.J."/>
            <person name="Arp D.J."/>
            <person name="Hickey W.J."/>
        </authorList>
    </citation>
    <scope>NUCLEOTIDE SEQUENCE [LARGE SCALE GENOMIC DNA]</scope>
    <source>
        <strain evidence="11">ATCC 25391 / DSM 10237 / CIP 104748 / NCIMB 11846 / Nb-255</strain>
    </source>
</reference>
<dbReference type="EMBL" id="CP000115">
    <property type="protein sequence ID" value="ABA06271.1"/>
    <property type="molecule type" value="Genomic_DNA"/>
</dbReference>
<dbReference type="STRING" id="323098.Nwi_3021"/>
<evidence type="ECO:0000256" key="5">
    <source>
        <dbReference type="ARBA" id="ARBA00022692"/>
    </source>
</evidence>
<name>Q3SN70_NITWN</name>
<protein>
    <recommendedName>
        <fullName evidence="9">Glycosyltransferase RgtA/B/C/D-like domain-containing protein</fullName>
    </recommendedName>
</protein>
<keyword evidence="6 8" id="KW-1133">Transmembrane helix</keyword>